<reference evidence="6 7" key="1">
    <citation type="journal article" date="2010" name="Stand. Genomic Sci.">
        <title>Complete genome sequence of Ilyobacter polytropus type strain (CuHbu1).</title>
        <authorList>
            <person name="Sikorski J."/>
            <person name="Chertkov O."/>
            <person name="Lapidus A."/>
            <person name="Nolan M."/>
            <person name="Lucas S."/>
            <person name="Del Rio T.G."/>
            <person name="Tice H."/>
            <person name="Cheng J.F."/>
            <person name="Tapia R."/>
            <person name="Han C."/>
            <person name="Goodwin L."/>
            <person name="Pitluck S."/>
            <person name="Liolios K."/>
            <person name="Ivanova N."/>
            <person name="Mavromatis K."/>
            <person name="Mikhailova N."/>
            <person name="Pati A."/>
            <person name="Chen A."/>
            <person name="Palaniappan K."/>
            <person name="Land M."/>
            <person name="Hauser L."/>
            <person name="Chang Y.J."/>
            <person name="Jeffries C.D."/>
            <person name="Brambilla E."/>
            <person name="Yasawong M."/>
            <person name="Rohde M."/>
            <person name="Pukall R."/>
            <person name="Spring S."/>
            <person name="Goker M."/>
            <person name="Woyke T."/>
            <person name="Bristow J."/>
            <person name="Eisen J.A."/>
            <person name="Markowitz V."/>
            <person name="Hugenholtz P."/>
            <person name="Kyrpides N.C."/>
            <person name="Klenk H.P."/>
        </authorList>
    </citation>
    <scope>NUCLEOTIDE SEQUENCE [LARGE SCALE GENOMIC DNA]</scope>
    <source>
        <strain evidence="7">ATCC 51220 / DSM 2926 / LMG 16218 / CuHBu1</strain>
    </source>
</reference>
<organism evidence="6 7">
    <name type="scientific">Ilyobacter polytropus (strain ATCC 51220 / DSM 2926 / LMG 16218 / CuHBu1)</name>
    <dbReference type="NCBI Taxonomy" id="572544"/>
    <lineage>
        <taxon>Bacteria</taxon>
        <taxon>Fusobacteriati</taxon>
        <taxon>Fusobacteriota</taxon>
        <taxon>Fusobacteriia</taxon>
        <taxon>Fusobacteriales</taxon>
        <taxon>Fusobacteriaceae</taxon>
        <taxon>Ilyobacter</taxon>
    </lineage>
</organism>
<dbReference type="EMBL" id="CP002281">
    <property type="protein sequence ID" value="ADO83052.1"/>
    <property type="molecule type" value="Genomic_DNA"/>
</dbReference>
<dbReference type="SMART" id="SM00028">
    <property type="entry name" value="TPR"/>
    <property type="match status" value="10"/>
</dbReference>
<keyword evidence="7" id="KW-1185">Reference proteome</keyword>
<dbReference type="SUPFAM" id="SSF48452">
    <property type="entry name" value="TPR-like"/>
    <property type="match status" value="4"/>
</dbReference>
<feature type="repeat" description="TPR" evidence="3">
    <location>
        <begin position="131"/>
        <end position="164"/>
    </location>
</feature>
<dbReference type="PANTHER" id="PTHR45586:SF1">
    <property type="entry name" value="LIPOPOLYSACCHARIDE ASSEMBLY PROTEIN B"/>
    <property type="match status" value="1"/>
</dbReference>
<feature type="signal peptide" evidence="4">
    <location>
        <begin position="1"/>
        <end position="20"/>
    </location>
</feature>
<dbReference type="InterPro" id="IPR018704">
    <property type="entry name" value="SecYEG/CpoB_TPR"/>
</dbReference>
<dbReference type="PANTHER" id="PTHR45586">
    <property type="entry name" value="TPR REPEAT-CONTAINING PROTEIN PA4667"/>
    <property type="match status" value="1"/>
</dbReference>
<dbReference type="InterPro" id="IPR019734">
    <property type="entry name" value="TPR_rpt"/>
</dbReference>
<evidence type="ECO:0000256" key="2">
    <source>
        <dbReference type="ARBA" id="ARBA00022803"/>
    </source>
</evidence>
<evidence type="ECO:0000256" key="4">
    <source>
        <dbReference type="SAM" id="SignalP"/>
    </source>
</evidence>
<dbReference type="STRING" id="572544.Ilyop_1271"/>
<proteinExistence type="predicted"/>
<evidence type="ECO:0000256" key="1">
    <source>
        <dbReference type="ARBA" id="ARBA00022737"/>
    </source>
</evidence>
<dbReference type="eggNOG" id="COG1729">
    <property type="taxonomic scope" value="Bacteria"/>
</dbReference>
<keyword evidence="4" id="KW-0732">Signal</keyword>
<dbReference type="PROSITE" id="PS50005">
    <property type="entry name" value="TPR"/>
    <property type="match status" value="3"/>
</dbReference>
<dbReference type="InterPro" id="IPR051012">
    <property type="entry name" value="CellSynth/LPSAsmb/PSIAsmb"/>
</dbReference>
<sequence>MKKKLTIMAFLIVLNTVSFAGEKEDIKYIDELYKSKNYKVAVLELEGFLKNYPKSKYVKTIQERLAKTYFLEKNHEKSKKYFDILLANYRLKRKEKNEFYYYQTINCAYLRNFEDAIVYQKNLDVKSEYYDKAIYELGKEYYKSGEYNKAQTELSKLLSSKGNYYDEGILYLALSSYNNGQYVKSIVYLDEYYNGTEEDKNYPLMNYIYGSCYYKMDDIAKAEGYFKEVAANYPENTYAQRSLLSLVSIYRDMKNEAEMMNAVARLKKGKEANTAYKLVAEYNLNKGDYSSSAEYYEKIVSMSDDPSVIYGYAYSLFKKGEKTKSLNYFKNLSDTEYEDESLYYSVLINYEKNKYNDVLNLTKNLNGREIKSIYNENLYLMMASSAYETGKYKLSRKYYMEVYEKSYRKDELYKIIVVDSKIGDLKDLKIRFDEYRKTFVRDQQYKKDVYLAVGASYYTAGDIAKAQSVYEEYLRSSRDEKILGNLIAILLNEKQYEKMSKYLNMQNSSSENTYLKGIASLGMMKYQDAESYFKKASESKNNETKEKAQYNLMKTYFSWEKYSEAVKTGESYLENGYGRNKGDTLDKIALSYFRMGEYEKSRETYEKLEGIEGYGDYALFQTGESFYSEGEYKEASKVYRDIYNKDPKGKYAEDSLYWEINSLYNLEEFELLKKSSSEFLKNYKKSTYRGNVMLFSADANMASEDFQGAIATYKELYDTIEDENLKENSASKLTEIYYQSNNLDDALLWADKIPVKNKSSYWKAITYDKKGEVDLAHTEYKKLLEDEKYRDRAAFNLANYYFKKENYAESKKYYEIVDKSSESQYKDTAAFQLGVIYEKEEDYNNALRMFTKVNLLYKDSPLKESSVIKIAVVYEALGDEKEAKKSYNDFLDEYKESKFKDFALEKLISMNLKEENKKEAVLYYEELKKRSPEKSEKYIEYFEEGEKQ</sequence>
<evidence type="ECO:0000256" key="3">
    <source>
        <dbReference type="PROSITE-ProRule" id="PRU00339"/>
    </source>
</evidence>
<dbReference type="KEGG" id="ipo:Ilyop_1271"/>
<dbReference type="RefSeq" id="WP_013387719.1">
    <property type="nucleotide sequence ID" value="NC_014632.1"/>
</dbReference>
<evidence type="ECO:0000259" key="5">
    <source>
        <dbReference type="Pfam" id="PF09976"/>
    </source>
</evidence>
<name>E3H9E3_ILYPC</name>
<dbReference type="Pfam" id="PF09976">
    <property type="entry name" value="TPR_21"/>
    <property type="match status" value="1"/>
</dbReference>
<dbReference type="HOGENOM" id="CLU_313029_0_0_0"/>
<dbReference type="Pfam" id="PF13174">
    <property type="entry name" value="TPR_6"/>
    <property type="match status" value="4"/>
</dbReference>
<feature type="repeat" description="TPR" evidence="3">
    <location>
        <begin position="616"/>
        <end position="649"/>
    </location>
</feature>
<dbReference type="Gene3D" id="1.25.40.10">
    <property type="entry name" value="Tetratricopeptide repeat domain"/>
    <property type="match status" value="7"/>
</dbReference>
<dbReference type="Proteomes" id="UP000006875">
    <property type="component" value="Chromosome"/>
</dbReference>
<feature type="chain" id="PRO_5003170009" evidence="4">
    <location>
        <begin position="21"/>
        <end position="948"/>
    </location>
</feature>
<dbReference type="AlphaFoldDB" id="E3H9E3"/>
<evidence type="ECO:0000313" key="6">
    <source>
        <dbReference type="EMBL" id="ADO83052.1"/>
    </source>
</evidence>
<keyword evidence="2 3" id="KW-0802">TPR repeat</keyword>
<protein>
    <submittedName>
        <fullName evidence="6">TPR repeat-containing protein</fullName>
    </submittedName>
</protein>
<accession>E3H9E3</accession>
<dbReference type="Pfam" id="PF13181">
    <property type="entry name" value="TPR_8"/>
    <property type="match status" value="1"/>
</dbReference>
<keyword evidence="1" id="KW-0677">Repeat</keyword>
<dbReference type="InterPro" id="IPR011990">
    <property type="entry name" value="TPR-like_helical_dom_sf"/>
</dbReference>
<feature type="domain" description="Ancillary SecYEG translocon subunit/Cell division coordinator CpoB TPR" evidence="5">
    <location>
        <begin position="656"/>
        <end position="777"/>
    </location>
</feature>
<dbReference type="eggNOG" id="COG4105">
    <property type="taxonomic scope" value="Bacteria"/>
</dbReference>
<gene>
    <name evidence="6" type="ordered locus">Ilyop_1271</name>
</gene>
<feature type="repeat" description="TPR" evidence="3">
    <location>
        <begin position="827"/>
        <end position="860"/>
    </location>
</feature>
<evidence type="ECO:0000313" key="7">
    <source>
        <dbReference type="Proteomes" id="UP000006875"/>
    </source>
</evidence>